<proteinExistence type="predicted"/>
<sequence length="195" mass="22018">MIEETVLTKLLGEFHSNWGYAAGMTKLPGFIPGAKTFLPFEETVLEGVVTIDDTYFGKRGSGGMAVVSLDKAPILLIQYHGGETPKVPDEEVSQINDFLKVALQKAKGARLPRPQHELPVQYERRPYGYVGLSVGNIWTLHWVEMIYRLDGIHDIRPLVMGRTWETFTDVMARGLEGGGQDWIVFYHVLVHQRLH</sequence>
<organism evidence="1 2">
    <name type="scientific">Candidatus Woykebacteria bacterium RBG_16_44_10</name>
    <dbReference type="NCBI Taxonomy" id="1802597"/>
    <lineage>
        <taxon>Bacteria</taxon>
        <taxon>Candidatus Woykeibacteriota</taxon>
    </lineage>
</organism>
<comment type="caution">
    <text evidence="1">The sequence shown here is derived from an EMBL/GenBank/DDBJ whole genome shotgun (WGS) entry which is preliminary data.</text>
</comment>
<dbReference type="EMBL" id="MHCT01000023">
    <property type="protein sequence ID" value="OGY25700.1"/>
    <property type="molecule type" value="Genomic_DNA"/>
</dbReference>
<dbReference type="AlphaFoldDB" id="A0A1G1WDZ3"/>
<evidence type="ECO:0000313" key="2">
    <source>
        <dbReference type="Proteomes" id="UP000177588"/>
    </source>
</evidence>
<reference evidence="1 2" key="1">
    <citation type="journal article" date="2016" name="Nat. Commun.">
        <title>Thousands of microbial genomes shed light on interconnected biogeochemical processes in an aquifer system.</title>
        <authorList>
            <person name="Anantharaman K."/>
            <person name="Brown C.T."/>
            <person name="Hug L.A."/>
            <person name="Sharon I."/>
            <person name="Castelle C.J."/>
            <person name="Probst A.J."/>
            <person name="Thomas B.C."/>
            <person name="Singh A."/>
            <person name="Wilkins M.J."/>
            <person name="Karaoz U."/>
            <person name="Brodie E.L."/>
            <person name="Williams K.H."/>
            <person name="Hubbard S.S."/>
            <person name="Banfield J.F."/>
        </authorList>
    </citation>
    <scope>NUCLEOTIDE SEQUENCE [LARGE SCALE GENOMIC DNA]</scope>
</reference>
<dbReference type="Proteomes" id="UP000177588">
    <property type="component" value="Unassembled WGS sequence"/>
</dbReference>
<gene>
    <name evidence="1" type="ORF">A2Z24_01005</name>
</gene>
<name>A0A1G1WDZ3_9BACT</name>
<protein>
    <submittedName>
        <fullName evidence="1">Uncharacterized protein</fullName>
    </submittedName>
</protein>
<evidence type="ECO:0000313" key="1">
    <source>
        <dbReference type="EMBL" id="OGY25700.1"/>
    </source>
</evidence>
<accession>A0A1G1WDZ3</accession>